<feature type="domain" description="MGAT4 conserved region" evidence="1">
    <location>
        <begin position="57"/>
        <end position="252"/>
    </location>
</feature>
<keyword evidence="3" id="KW-1185">Reference proteome</keyword>
<evidence type="ECO:0000313" key="2">
    <source>
        <dbReference type="Ensembl" id="ENSSDAP00000002475.1"/>
    </source>
</evidence>
<sequence>MPGVIPTTLWLSTRTSRFPKAPVLSFSLYLSTREQGGMKTAWALDPLTHDWDILKISWLTVGISSASQWTPNGLLYTLVSLYQASSPEEEKHLTVLVHLADSDLLWLKETIAQISRLFSPQILAGQLLLIHAPSDVYPSVNGTQNEASREELYSKQNVDHAFLMSFATNLSTYFLLIEDNVFCSPNFVTQIHSQVATMKSSPWVILEFSDIGFLGKLFHSKDLPLLAHFLLLFHQEKPLDKLLLHFRTLMVQEKSIICRPFLFYYRMSHPTFDDNQKATLDRETDPFGPDNPPAAVFTDMTVSNVHFPWEAYTLDESYFWTHNVNVGDHLTVILNHPLNLRKVQVMTGSIMEGKYALKKGQVELGYDPEGMPQYCASFFVLGHLVEGQLSQEIVPKSMGHQVNCVRLVAKAKQDGGLMIRHIYLWEEKAKKEKLIRDGRAREEDYL</sequence>
<dbReference type="PANTHER" id="PTHR12062">
    <property type="entry name" value="N-ACETYLGLUCOSAMINYLTRANSFERASE VI"/>
    <property type="match status" value="1"/>
</dbReference>
<proteinExistence type="predicted"/>
<protein>
    <recommendedName>
        <fullName evidence="1">MGAT4 conserved region domain-containing protein</fullName>
    </recommendedName>
</protein>
<dbReference type="GO" id="GO:0006487">
    <property type="term" value="P:protein N-linked glycosylation"/>
    <property type="evidence" value="ECO:0007669"/>
    <property type="project" value="TreeGrafter"/>
</dbReference>
<dbReference type="InterPro" id="IPR057279">
    <property type="entry name" value="MGAT4"/>
</dbReference>
<dbReference type="InterPro" id="IPR006759">
    <property type="entry name" value="Glyco_transf_54"/>
</dbReference>
<evidence type="ECO:0000259" key="1">
    <source>
        <dbReference type="Pfam" id="PF04666"/>
    </source>
</evidence>
<dbReference type="Proteomes" id="UP000694422">
    <property type="component" value="Unplaced"/>
</dbReference>
<evidence type="ECO:0000313" key="3">
    <source>
        <dbReference type="Proteomes" id="UP000694422"/>
    </source>
</evidence>
<organism evidence="2 3">
    <name type="scientific">Spermophilus dauricus</name>
    <name type="common">Daurian ground squirrel</name>
    <dbReference type="NCBI Taxonomy" id="99837"/>
    <lineage>
        <taxon>Eukaryota</taxon>
        <taxon>Metazoa</taxon>
        <taxon>Chordata</taxon>
        <taxon>Craniata</taxon>
        <taxon>Vertebrata</taxon>
        <taxon>Euteleostomi</taxon>
        <taxon>Mammalia</taxon>
        <taxon>Eutheria</taxon>
        <taxon>Euarchontoglires</taxon>
        <taxon>Glires</taxon>
        <taxon>Rodentia</taxon>
        <taxon>Sciuromorpha</taxon>
        <taxon>Sciuridae</taxon>
        <taxon>Xerinae</taxon>
        <taxon>Marmotini</taxon>
        <taxon>Spermophilus</taxon>
    </lineage>
</organism>
<reference evidence="2" key="1">
    <citation type="submission" date="2025-08" db="UniProtKB">
        <authorList>
            <consortium name="Ensembl"/>
        </authorList>
    </citation>
    <scope>IDENTIFICATION</scope>
</reference>
<dbReference type="PANTHER" id="PTHR12062:SF11">
    <property type="entry name" value="ALPHA-1,3-MANNOSYL-GLYCOPROTEIN 4-BETA-N-ACETYLGLUCOSAMINYLTRANSFERASE-LIKE PROTEIN MGAT4E"/>
    <property type="match status" value="1"/>
</dbReference>
<dbReference type="GO" id="GO:0008375">
    <property type="term" value="F:acetylglucosaminyltransferase activity"/>
    <property type="evidence" value="ECO:0007669"/>
    <property type="project" value="TreeGrafter"/>
</dbReference>
<dbReference type="Pfam" id="PF04666">
    <property type="entry name" value="MGAT4_cons"/>
    <property type="match status" value="1"/>
</dbReference>
<dbReference type="AlphaFoldDB" id="A0A8C9NXN2"/>
<dbReference type="Ensembl" id="ENSSDAT00000002862.1">
    <property type="protein sequence ID" value="ENSSDAP00000002475.1"/>
    <property type="gene ID" value="ENSSDAG00000002388.1"/>
</dbReference>
<reference evidence="2" key="2">
    <citation type="submission" date="2025-09" db="UniProtKB">
        <authorList>
            <consortium name="Ensembl"/>
        </authorList>
    </citation>
    <scope>IDENTIFICATION</scope>
</reference>
<name>A0A8C9NXN2_SPEDA</name>
<accession>A0A8C9NXN2</accession>